<dbReference type="Proteomes" id="UP000011713">
    <property type="component" value="Unassembled WGS sequence"/>
</dbReference>
<dbReference type="EnsemblProtists" id="HpaT804951">
    <property type="protein sequence ID" value="HpaP804951"/>
    <property type="gene ID" value="HpaG804951"/>
</dbReference>
<dbReference type="EMBL" id="JH598194">
    <property type="status" value="NOT_ANNOTATED_CDS"/>
    <property type="molecule type" value="Genomic_DNA"/>
</dbReference>
<feature type="chain" id="PRO_5004048665" description="RxLR effector candidate protein" evidence="1">
    <location>
        <begin position="22"/>
        <end position="253"/>
    </location>
</feature>
<reference evidence="2" key="2">
    <citation type="submission" date="2015-06" db="UniProtKB">
        <authorList>
            <consortium name="EnsemblProtists"/>
        </authorList>
    </citation>
    <scope>IDENTIFICATION</scope>
    <source>
        <strain evidence="2">Emoy2</strain>
    </source>
</reference>
<evidence type="ECO:0000256" key="1">
    <source>
        <dbReference type="SAM" id="SignalP"/>
    </source>
</evidence>
<dbReference type="VEuPathDB" id="FungiDB:HpaG804951"/>
<accession>M4BF82</accession>
<feature type="signal peptide" evidence="1">
    <location>
        <begin position="1"/>
        <end position="21"/>
    </location>
</feature>
<organism evidence="2 3">
    <name type="scientific">Hyaloperonospora arabidopsidis (strain Emoy2)</name>
    <name type="common">Downy mildew agent</name>
    <name type="synonym">Peronospora arabidopsidis</name>
    <dbReference type="NCBI Taxonomy" id="559515"/>
    <lineage>
        <taxon>Eukaryota</taxon>
        <taxon>Sar</taxon>
        <taxon>Stramenopiles</taxon>
        <taxon>Oomycota</taxon>
        <taxon>Peronosporomycetes</taxon>
        <taxon>Peronosporales</taxon>
        <taxon>Peronosporaceae</taxon>
        <taxon>Hyaloperonospora</taxon>
    </lineage>
</organism>
<reference evidence="3" key="1">
    <citation type="journal article" date="2010" name="Science">
        <title>Signatures of adaptation to obligate biotrophy in the Hyaloperonospora arabidopsidis genome.</title>
        <authorList>
            <person name="Baxter L."/>
            <person name="Tripathy S."/>
            <person name="Ishaque N."/>
            <person name="Boot N."/>
            <person name="Cabral A."/>
            <person name="Kemen E."/>
            <person name="Thines M."/>
            <person name="Ah-Fong A."/>
            <person name="Anderson R."/>
            <person name="Badejoko W."/>
            <person name="Bittner-Eddy P."/>
            <person name="Boore J.L."/>
            <person name="Chibucos M.C."/>
            <person name="Coates M."/>
            <person name="Dehal P."/>
            <person name="Delehaunty K."/>
            <person name="Dong S."/>
            <person name="Downton P."/>
            <person name="Dumas B."/>
            <person name="Fabro G."/>
            <person name="Fronick C."/>
            <person name="Fuerstenberg S.I."/>
            <person name="Fulton L."/>
            <person name="Gaulin E."/>
            <person name="Govers F."/>
            <person name="Hughes L."/>
            <person name="Humphray S."/>
            <person name="Jiang R.H."/>
            <person name="Judelson H."/>
            <person name="Kamoun S."/>
            <person name="Kyung K."/>
            <person name="Meijer H."/>
            <person name="Minx P."/>
            <person name="Morris P."/>
            <person name="Nelson J."/>
            <person name="Phuntumart V."/>
            <person name="Qutob D."/>
            <person name="Rehmany A."/>
            <person name="Rougon-Cardoso A."/>
            <person name="Ryden P."/>
            <person name="Torto-Alalibo T."/>
            <person name="Studholme D."/>
            <person name="Wang Y."/>
            <person name="Win J."/>
            <person name="Wood J."/>
            <person name="Clifton S.W."/>
            <person name="Rogers J."/>
            <person name="Van den Ackerveken G."/>
            <person name="Jones J.D."/>
            <person name="McDowell J.M."/>
            <person name="Beynon J."/>
            <person name="Tyler B.M."/>
        </authorList>
    </citation>
    <scope>NUCLEOTIDE SEQUENCE [LARGE SCALE GENOMIC DNA]</scope>
    <source>
        <strain evidence="3">Emoy2</strain>
    </source>
</reference>
<dbReference type="HOGENOM" id="CLU_1100259_0_0_1"/>
<protein>
    <recommendedName>
        <fullName evidence="4">RxLR effector candidate protein</fullName>
    </recommendedName>
</protein>
<keyword evidence="1" id="KW-0732">Signal</keyword>
<sequence length="253" mass="28690">MRMLWPVLTAFGICFVRCTQALIDNEPANVATIGTSTIPRPDKNSSDLDSFVESYGSAVNTSASGGQRMELYGPIVEETGCGDNEQEQRFAPMDLVPSLPASVVRAKNFVMTRLHQDRVRIDNKRLNDDYDFVETEAIEDWIASGPETDETAKLYARNKIINVLTKNKPPEEVVETLTAIRAMDEYPRDVTMLYRALAHHYTKTPDVLPKAWVKLKFKPEDFLRLLDLLNDEDDVLKVAADAVIQWIEYTELF</sequence>
<name>M4BF82_HYAAE</name>
<keyword evidence="3" id="KW-1185">Reference proteome</keyword>
<evidence type="ECO:0008006" key="4">
    <source>
        <dbReference type="Google" id="ProtNLM"/>
    </source>
</evidence>
<dbReference type="InParanoid" id="M4BF82"/>
<dbReference type="AlphaFoldDB" id="M4BF82"/>
<proteinExistence type="predicted"/>
<evidence type="ECO:0000313" key="2">
    <source>
        <dbReference type="EnsemblProtists" id="HpaP804951"/>
    </source>
</evidence>
<evidence type="ECO:0000313" key="3">
    <source>
        <dbReference type="Proteomes" id="UP000011713"/>
    </source>
</evidence>